<comment type="caution">
    <text evidence="1">The sequence shown here is derived from an EMBL/GenBank/DDBJ whole genome shotgun (WGS) entry which is preliminary data.</text>
</comment>
<keyword evidence="2" id="KW-1185">Reference proteome</keyword>
<dbReference type="AlphaFoldDB" id="A0A136Q0Z0"/>
<sequence length="41" mass="4760">MAGGTAAGKTCMKKEWKPKRFFDIIMNHMEPEENGSRRIFD</sequence>
<name>A0A136Q0Z0_9FIRM</name>
<accession>A0A136Q0Z0</accession>
<organism evidence="1 2">
    <name type="scientific">Christensenella minuta</name>
    <dbReference type="NCBI Taxonomy" id="626937"/>
    <lineage>
        <taxon>Bacteria</taxon>
        <taxon>Bacillati</taxon>
        <taxon>Bacillota</taxon>
        <taxon>Clostridia</taxon>
        <taxon>Christensenellales</taxon>
        <taxon>Christensenellaceae</taxon>
        <taxon>Christensenella</taxon>
    </lineage>
</organism>
<gene>
    <name evidence="1" type="ORF">HMPREF3293_03154</name>
</gene>
<dbReference type="STRING" id="626937.HMPREF3293_03154"/>
<dbReference type="Proteomes" id="UP000070366">
    <property type="component" value="Unassembled WGS sequence"/>
</dbReference>
<proteinExistence type="predicted"/>
<reference evidence="2" key="1">
    <citation type="submission" date="2016-02" db="EMBL/GenBank/DDBJ databases">
        <authorList>
            <person name="Mitreva M."/>
            <person name="Pepin K.H."/>
            <person name="Mihindukulasuriya K.A."/>
            <person name="Fulton R."/>
            <person name="Fronick C."/>
            <person name="O'Laughlin M."/>
            <person name="Miner T."/>
            <person name="Herter B."/>
            <person name="Rosa B.A."/>
            <person name="Cordes M."/>
            <person name="Tomlinson C."/>
            <person name="Wollam A."/>
            <person name="Palsikar V.B."/>
            <person name="Mardis E.R."/>
            <person name="Wilson R.K."/>
        </authorList>
    </citation>
    <scope>NUCLEOTIDE SEQUENCE [LARGE SCALE GENOMIC DNA]</scope>
    <source>
        <strain evidence="2">DSM 22607</strain>
    </source>
</reference>
<protein>
    <submittedName>
        <fullName evidence="1">Uncharacterized protein</fullName>
    </submittedName>
</protein>
<evidence type="ECO:0000313" key="1">
    <source>
        <dbReference type="EMBL" id="KXK64106.1"/>
    </source>
</evidence>
<evidence type="ECO:0000313" key="2">
    <source>
        <dbReference type="Proteomes" id="UP000070366"/>
    </source>
</evidence>
<dbReference type="EMBL" id="LSZW01000067">
    <property type="protein sequence ID" value="KXK64106.1"/>
    <property type="molecule type" value="Genomic_DNA"/>
</dbReference>